<dbReference type="Proteomes" id="UP000001660">
    <property type="component" value="Chromosome"/>
</dbReference>
<name>D8P8X4_9BACT</name>
<organism evidence="1 2">
    <name type="scientific">Nitrospira defluvii</name>
    <dbReference type="NCBI Taxonomy" id="330214"/>
    <lineage>
        <taxon>Bacteria</taxon>
        <taxon>Pseudomonadati</taxon>
        <taxon>Nitrospirota</taxon>
        <taxon>Nitrospiria</taxon>
        <taxon>Nitrospirales</taxon>
        <taxon>Nitrospiraceae</taxon>
        <taxon>Nitrospira</taxon>
    </lineage>
</organism>
<dbReference type="AlphaFoldDB" id="D8P8X4"/>
<dbReference type="KEGG" id="nde:NIDE4294"/>
<dbReference type="EMBL" id="FP929003">
    <property type="protein sequence ID" value="CBK43956.1"/>
    <property type="molecule type" value="Genomic_DNA"/>
</dbReference>
<dbReference type="OrthoDB" id="9798769at2"/>
<proteinExistence type="predicted"/>
<protein>
    <submittedName>
        <fullName evidence="1">Uncharacterized protein</fullName>
    </submittedName>
</protein>
<evidence type="ECO:0000313" key="1">
    <source>
        <dbReference type="EMBL" id="CBK43956.1"/>
    </source>
</evidence>
<gene>
    <name evidence="1" type="ORF">NIDE4294</name>
</gene>
<evidence type="ECO:0000313" key="2">
    <source>
        <dbReference type="Proteomes" id="UP000001660"/>
    </source>
</evidence>
<keyword evidence="2" id="KW-1185">Reference proteome</keyword>
<sequence>MDMFGKVGLVEVPILIAPDQKAWMDRMIKEGKIAIPPGGTLEKGSLYSMFVRMLLHNAMEEQKRQEALEMDDEDDDE</sequence>
<reference evidence="1 2" key="1">
    <citation type="journal article" date="2010" name="Proc. Natl. Acad. Sci. U.S.A.">
        <title>A Nitrospira metagenome illuminates the physiology and evolution of globally important nitrite-oxidizing bacteria.</title>
        <authorList>
            <person name="Lucker S."/>
            <person name="Wagner M."/>
            <person name="Maixner F."/>
            <person name="Pelletier E."/>
            <person name="Koch H."/>
            <person name="Vacherie B."/>
            <person name="Rattei T."/>
            <person name="Sinninghe Damste J."/>
            <person name="Spieck E."/>
            <person name="Le Paslier D."/>
            <person name="Daims H."/>
        </authorList>
    </citation>
    <scope>NUCLEOTIDE SEQUENCE [LARGE SCALE GENOMIC DNA]</scope>
</reference>
<dbReference type="HOGENOM" id="CLU_2631629_0_0_0"/>
<accession>D8P8X4</accession>